<proteinExistence type="predicted"/>
<feature type="domain" description="Mmc1 C-terminal" evidence="1">
    <location>
        <begin position="403"/>
        <end position="523"/>
    </location>
</feature>
<evidence type="ECO:0000259" key="1">
    <source>
        <dbReference type="Pfam" id="PF23868"/>
    </source>
</evidence>
<dbReference type="InterPro" id="IPR056196">
    <property type="entry name" value="Mmc1_C"/>
</dbReference>
<gene>
    <name evidence="2" type="ORF">JL09_g628</name>
</gene>
<comment type="caution">
    <text evidence="2">The sequence shown here is derived from an EMBL/GenBank/DDBJ whole genome shotgun (WGS) entry which is preliminary data.</text>
</comment>
<dbReference type="AlphaFoldDB" id="A0A099P7F5"/>
<dbReference type="Proteomes" id="UP000029867">
    <property type="component" value="Unassembled WGS sequence"/>
</dbReference>
<dbReference type="HOGENOM" id="CLU_468553_0_0_1"/>
<protein>
    <recommendedName>
        <fullName evidence="1">Mmc1 C-terminal domain-containing protein</fullName>
    </recommendedName>
</protein>
<dbReference type="Pfam" id="PF23868">
    <property type="entry name" value="Mmc1_C"/>
    <property type="match status" value="1"/>
</dbReference>
<organism evidence="2 3">
    <name type="scientific">Pichia kudriavzevii</name>
    <name type="common">Yeast</name>
    <name type="synonym">Issatchenkia orientalis</name>
    <dbReference type="NCBI Taxonomy" id="4909"/>
    <lineage>
        <taxon>Eukaryota</taxon>
        <taxon>Fungi</taxon>
        <taxon>Dikarya</taxon>
        <taxon>Ascomycota</taxon>
        <taxon>Saccharomycotina</taxon>
        <taxon>Pichiomycetes</taxon>
        <taxon>Pichiales</taxon>
        <taxon>Pichiaceae</taxon>
        <taxon>Pichia</taxon>
    </lineage>
</organism>
<dbReference type="EMBL" id="JQFK01000003">
    <property type="protein sequence ID" value="KGK40197.1"/>
    <property type="molecule type" value="Genomic_DNA"/>
</dbReference>
<evidence type="ECO:0000313" key="2">
    <source>
        <dbReference type="EMBL" id="KGK40197.1"/>
    </source>
</evidence>
<evidence type="ECO:0000313" key="3">
    <source>
        <dbReference type="Proteomes" id="UP000029867"/>
    </source>
</evidence>
<dbReference type="VEuPathDB" id="FungiDB:C5L36_0C09650"/>
<accession>A0A099P7F5</accession>
<reference evidence="3" key="1">
    <citation type="journal article" date="2014" name="Microb. Cell Fact.">
        <title>Exploiting Issatchenkia orientalis SD108 for succinic acid production.</title>
        <authorList>
            <person name="Xiao H."/>
            <person name="Shao Z."/>
            <person name="Jiang Y."/>
            <person name="Dole S."/>
            <person name="Zhao H."/>
        </authorList>
    </citation>
    <scope>NUCLEOTIDE SEQUENCE [LARGE SCALE GENOMIC DNA]</scope>
    <source>
        <strain evidence="3">SD108</strain>
    </source>
</reference>
<name>A0A099P7F5_PICKU</name>
<sequence length="582" mass="65611">MLRRSKIVSSVPGFLLRSSKRTIRTITGQSLSKSLQEANTLFGDDIRIQDKITTITNILPLGKLREFAPSTITLGILQASDIEKGLFVDSLIVDPLSNDNKVAQLVREFRQKNPNSNVKLIKGNCDEHVSGGIFTSKSPVLDSELRLNQDAKFGDGTSRLLNRETFNNISFVEVNDPSFTQKLDVEGAENLDLSNSQKDAQIKPTDIQIWIYVKSDTSDVNKINDLPYLVLVNRPAADTAVGESLVDELERNNFAVDLKTLEHANKLATESVHNISEYLKLYQKSNINELLYTINRETSGYKPLILLLRNLMRDLHVKKSGDIEIAKQLKEEIVDWTQNAHFELQSKVTPFLENAMLRNLTKLNQLILNSGDLTLVISNLLNGTRAHLKNGLFGNEIECYGSLVESNSKSHYLRGRIDTLFPDKIKSQVENSKIDNLLEGLKDKVANDKLPSLQSRINGILINELFASPFIVFVLSNVGYVYDFITLNTCMALTALTIAVTANTSQKSIIKVVSEFKDWYIDQLRVYIDKMGGLLVEKLDQNINDYELTQERKRTTVEELRSITSEIERIDSQLKVNTDTEK</sequence>